<dbReference type="PANTHER" id="PTHR43271">
    <property type="entry name" value="BLL2771 PROTEIN"/>
    <property type="match status" value="1"/>
</dbReference>
<dbReference type="InParanoid" id="A0A545ALH5"/>
<evidence type="ECO:0000256" key="6">
    <source>
        <dbReference type="ARBA" id="ARBA00022989"/>
    </source>
</evidence>
<feature type="transmembrane region" description="Helical" evidence="8">
    <location>
        <begin position="52"/>
        <end position="73"/>
    </location>
</feature>
<dbReference type="InterPro" id="IPR020846">
    <property type="entry name" value="MFS_dom"/>
</dbReference>
<feature type="transmembrane region" description="Helical" evidence="8">
    <location>
        <begin position="168"/>
        <end position="190"/>
    </location>
</feature>
<keyword evidence="4" id="KW-1003">Cell membrane</keyword>
<evidence type="ECO:0000259" key="9">
    <source>
        <dbReference type="PROSITE" id="PS50850"/>
    </source>
</evidence>
<comment type="caution">
    <text evidence="10">The sequence shown here is derived from an EMBL/GenBank/DDBJ whole genome shotgun (WGS) entry which is preliminary data.</text>
</comment>
<keyword evidence="6 8" id="KW-1133">Transmembrane helix</keyword>
<protein>
    <submittedName>
        <fullName evidence="10">MFS transporter</fullName>
    </submittedName>
</protein>
<gene>
    <name evidence="10" type="ORF">FL583_26655</name>
</gene>
<evidence type="ECO:0000256" key="3">
    <source>
        <dbReference type="ARBA" id="ARBA00022448"/>
    </source>
</evidence>
<evidence type="ECO:0000256" key="8">
    <source>
        <dbReference type="SAM" id="Phobius"/>
    </source>
</evidence>
<organism evidence="10 11">
    <name type="scientific">Cryptosporangium phraense</name>
    <dbReference type="NCBI Taxonomy" id="2593070"/>
    <lineage>
        <taxon>Bacteria</taxon>
        <taxon>Bacillati</taxon>
        <taxon>Actinomycetota</taxon>
        <taxon>Actinomycetes</taxon>
        <taxon>Cryptosporangiales</taxon>
        <taxon>Cryptosporangiaceae</taxon>
        <taxon>Cryptosporangium</taxon>
    </lineage>
</organism>
<dbReference type="Gene3D" id="1.20.1250.20">
    <property type="entry name" value="MFS general substrate transporter like domains"/>
    <property type="match status" value="1"/>
</dbReference>
<dbReference type="InterPro" id="IPR011701">
    <property type="entry name" value="MFS"/>
</dbReference>
<evidence type="ECO:0000256" key="4">
    <source>
        <dbReference type="ARBA" id="ARBA00022475"/>
    </source>
</evidence>
<proteinExistence type="inferred from homology"/>
<dbReference type="EMBL" id="VIRS01000020">
    <property type="protein sequence ID" value="TQS42166.1"/>
    <property type="molecule type" value="Genomic_DNA"/>
</dbReference>
<feature type="transmembrane region" description="Helical" evidence="8">
    <location>
        <begin position="85"/>
        <end position="103"/>
    </location>
</feature>
<evidence type="ECO:0000313" key="10">
    <source>
        <dbReference type="EMBL" id="TQS42166.1"/>
    </source>
</evidence>
<feature type="transmembrane region" description="Helical" evidence="8">
    <location>
        <begin position="142"/>
        <end position="162"/>
    </location>
</feature>
<dbReference type="Pfam" id="PF07690">
    <property type="entry name" value="MFS_1"/>
    <property type="match status" value="1"/>
</dbReference>
<keyword evidence="7 8" id="KW-0472">Membrane</keyword>
<keyword evidence="3" id="KW-0813">Transport</keyword>
<dbReference type="RefSeq" id="WP_142707566.1">
    <property type="nucleotide sequence ID" value="NZ_VIRS01000020.1"/>
</dbReference>
<feature type="transmembrane region" description="Helical" evidence="8">
    <location>
        <begin position="109"/>
        <end position="130"/>
    </location>
</feature>
<dbReference type="AlphaFoldDB" id="A0A545ALH5"/>
<evidence type="ECO:0000256" key="1">
    <source>
        <dbReference type="ARBA" id="ARBA00004651"/>
    </source>
</evidence>
<keyword evidence="11" id="KW-1185">Reference proteome</keyword>
<dbReference type="PROSITE" id="PS50850">
    <property type="entry name" value="MFS"/>
    <property type="match status" value="1"/>
</dbReference>
<evidence type="ECO:0000256" key="5">
    <source>
        <dbReference type="ARBA" id="ARBA00022692"/>
    </source>
</evidence>
<dbReference type="GO" id="GO:0005886">
    <property type="term" value="C:plasma membrane"/>
    <property type="evidence" value="ECO:0007669"/>
    <property type="project" value="UniProtKB-SubCell"/>
</dbReference>
<evidence type="ECO:0000256" key="7">
    <source>
        <dbReference type="ARBA" id="ARBA00023136"/>
    </source>
</evidence>
<comment type="subcellular location">
    <subcellularLocation>
        <location evidence="1">Cell membrane</location>
        <topology evidence="1">Multi-pass membrane protein</topology>
    </subcellularLocation>
</comment>
<dbReference type="SUPFAM" id="SSF103473">
    <property type="entry name" value="MFS general substrate transporter"/>
    <property type="match status" value="1"/>
</dbReference>
<dbReference type="GO" id="GO:0022857">
    <property type="term" value="F:transmembrane transporter activity"/>
    <property type="evidence" value="ECO:0007669"/>
    <property type="project" value="InterPro"/>
</dbReference>
<dbReference type="PANTHER" id="PTHR43271:SF1">
    <property type="entry name" value="INNER MEMBRANE TRANSPORT PROTEIN YNFM"/>
    <property type="match status" value="1"/>
</dbReference>
<dbReference type="OrthoDB" id="63984at2"/>
<accession>A0A545ALH5</accession>
<feature type="transmembrane region" description="Helical" evidence="8">
    <location>
        <begin position="12"/>
        <end position="32"/>
    </location>
</feature>
<evidence type="ECO:0000313" key="11">
    <source>
        <dbReference type="Proteomes" id="UP000317982"/>
    </source>
</evidence>
<dbReference type="Proteomes" id="UP000317982">
    <property type="component" value="Unassembled WGS sequence"/>
</dbReference>
<name>A0A545ALH5_9ACTN</name>
<feature type="domain" description="Major facilitator superfamily (MFS) profile" evidence="9">
    <location>
        <begin position="12"/>
        <end position="210"/>
    </location>
</feature>
<keyword evidence="5 8" id="KW-0812">Transmembrane</keyword>
<dbReference type="InterPro" id="IPR036259">
    <property type="entry name" value="MFS_trans_sf"/>
</dbReference>
<feature type="non-terminal residue" evidence="10">
    <location>
        <position position="210"/>
    </location>
</feature>
<comment type="similarity">
    <text evidence="2">Belongs to the major facilitator superfamily.</text>
</comment>
<sequence length="210" mass="20944">MADLRHRPGSAGFRSLNIAMGLVGLAAFGMLYATQPLLPRLSERFGVDATAASLSVSVTTGALAVLVVPATWLGSRIGRRRTIRIGLVAAVGLTLACAVAPTFPVLLGLRAATGAALAAVVGVAMGHVAAEVHPSGLASAMGFYVAGNSLGGVTGRLVASVAVDLTDWRWALAALGALALASTAAFLRLLPATVANIPPPPPAPATAAPV</sequence>
<evidence type="ECO:0000256" key="2">
    <source>
        <dbReference type="ARBA" id="ARBA00008335"/>
    </source>
</evidence>
<reference evidence="10 11" key="1">
    <citation type="submission" date="2019-07" db="EMBL/GenBank/DDBJ databases">
        <title>Cryptosporangium phraense sp. nov., isolated from plant litter.</title>
        <authorList>
            <person name="Suriyachadkun C."/>
        </authorList>
    </citation>
    <scope>NUCLEOTIDE SEQUENCE [LARGE SCALE GENOMIC DNA]</scope>
    <source>
        <strain evidence="10 11">A-T 5661</strain>
    </source>
</reference>